<gene>
    <name evidence="1" type="ORF">D3874_04515</name>
</gene>
<organism evidence="1 2">
    <name type="scientific">Oleomonas cavernae</name>
    <dbReference type="NCBI Taxonomy" id="2320859"/>
    <lineage>
        <taxon>Bacteria</taxon>
        <taxon>Pseudomonadati</taxon>
        <taxon>Pseudomonadota</taxon>
        <taxon>Alphaproteobacteria</taxon>
        <taxon>Acetobacterales</taxon>
        <taxon>Acetobacteraceae</taxon>
        <taxon>Oleomonas</taxon>
    </lineage>
</organism>
<dbReference type="OrthoDB" id="7273156at2"/>
<name>A0A418W8Q5_9PROT</name>
<dbReference type="PANTHER" id="PTHR39456:SF1">
    <property type="entry name" value="METAL-DEPENDENT HYDROLASE"/>
    <property type="match status" value="1"/>
</dbReference>
<reference evidence="1 2" key="1">
    <citation type="submission" date="2018-09" db="EMBL/GenBank/DDBJ databases">
        <authorList>
            <person name="Zhu H."/>
        </authorList>
    </citation>
    <scope>NUCLEOTIDE SEQUENCE [LARGE SCALE GENOMIC DNA]</scope>
    <source>
        <strain evidence="1 2">K1W22B-8</strain>
    </source>
</reference>
<dbReference type="AlphaFoldDB" id="A0A418W8Q5"/>
<protein>
    <submittedName>
        <fullName evidence="1">Metal-dependent hydrolase</fullName>
    </submittedName>
</protein>
<sequence length="299" mass="34388">MPEDTAPHPMDHIPVRPLAFDVDGLAGKDPVWSRSCPEFSILLNALGLHVPYFERYLIRVLNRAKAEVQDPKLREAMSAIIGQEAHHAKNFLAYNKFLGLTYPKAPALDDAARDFFVEHLKIDTPRRQVGFTAGYETFTFLAGMIVLDNYDAWFSDSEPTIKAMWVWHQVEEVEHGAVAFDVYKALYGRHEWYRKYMIAVALKHIVVETVRAYFHMCKVSGFLRNPWRAWRSTAFLASTLSRMAWLSLPVFSRKYHPRNHPLVTDRQNPIAVGWRNFEGKGGDVLAIDREKMKTILRAG</sequence>
<dbReference type="Proteomes" id="UP000284605">
    <property type="component" value="Unassembled WGS sequence"/>
</dbReference>
<evidence type="ECO:0000313" key="2">
    <source>
        <dbReference type="Proteomes" id="UP000284605"/>
    </source>
</evidence>
<dbReference type="InterPro" id="IPR016516">
    <property type="entry name" value="UCP07580"/>
</dbReference>
<dbReference type="GO" id="GO:0016787">
    <property type="term" value="F:hydrolase activity"/>
    <property type="evidence" value="ECO:0007669"/>
    <property type="project" value="UniProtKB-KW"/>
</dbReference>
<accession>A0A418W8Q5</accession>
<keyword evidence="2" id="KW-1185">Reference proteome</keyword>
<comment type="caution">
    <text evidence="1">The sequence shown here is derived from an EMBL/GenBank/DDBJ whole genome shotgun (WGS) entry which is preliminary data.</text>
</comment>
<keyword evidence="1" id="KW-0378">Hydrolase</keyword>
<proteinExistence type="predicted"/>
<evidence type="ECO:0000313" key="1">
    <source>
        <dbReference type="EMBL" id="RJF86378.1"/>
    </source>
</evidence>
<dbReference type="PANTHER" id="PTHR39456">
    <property type="entry name" value="METAL-DEPENDENT HYDROLASE"/>
    <property type="match status" value="1"/>
</dbReference>
<dbReference type="EMBL" id="QYUK01000011">
    <property type="protein sequence ID" value="RJF86378.1"/>
    <property type="molecule type" value="Genomic_DNA"/>
</dbReference>
<dbReference type="RefSeq" id="WP_119777016.1">
    <property type="nucleotide sequence ID" value="NZ_QYUK01000011.1"/>
</dbReference>
<dbReference type="Pfam" id="PF10118">
    <property type="entry name" value="Metal_hydrol"/>
    <property type="match status" value="1"/>
</dbReference>